<accession>A0A517TF67</accession>
<evidence type="ECO:0000313" key="3">
    <source>
        <dbReference type="Proteomes" id="UP000319976"/>
    </source>
</evidence>
<feature type="region of interest" description="Disordered" evidence="1">
    <location>
        <begin position="165"/>
        <end position="191"/>
    </location>
</feature>
<evidence type="ECO:0000256" key="1">
    <source>
        <dbReference type="SAM" id="MobiDB-lite"/>
    </source>
</evidence>
<dbReference type="EMBL" id="CP036316">
    <property type="protein sequence ID" value="QDT67015.1"/>
    <property type="molecule type" value="Genomic_DNA"/>
</dbReference>
<keyword evidence="3" id="KW-1185">Reference proteome</keyword>
<reference evidence="2 3" key="1">
    <citation type="submission" date="2019-02" db="EMBL/GenBank/DDBJ databases">
        <title>Deep-cultivation of Planctomycetes and their phenomic and genomic characterization uncovers novel biology.</title>
        <authorList>
            <person name="Wiegand S."/>
            <person name="Jogler M."/>
            <person name="Boedeker C."/>
            <person name="Pinto D."/>
            <person name="Vollmers J."/>
            <person name="Rivas-Marin E."/>
            <person name="Kohn T."/>
            <person name="Peeters S.H."/>
            <person name="Heuer A."/>
            <person name="Rast P."/>
            <person name="Oberbeckmann S."/>
            <person name="Bunk B."/>
            <person name="Jeske O."/>
            <person name="Meyerdierks A."/>
            <person name="Storesund J.E."/>
            <person name="Kallscheuer N."/>
            <person name="Luecker S."/>
            <person name="Lage O.M."/>
            <person name="Pohl T."/>
            <person name="Merkel B.J."/>
            <person name="Hornburger P."/>
            <person name="Mueller R.-W."/>
            <person name="Bruemmer F."/>
            <person name="Labrenz M."/>
            <person name="Spormann A.M."/>
            <person name="Op den Camp H."/>
            <person name="Overmann J."/>
            <person name="Amann R."/>
            <person name="Jetten M.S.M."/>
            <person name="Mascher T."/>
            <person name="Medema M.H."/>
            <person name="Devos D.P."/>
            <person name="Kaster A.-K."/>
            <person name="Ovreas L."/>
            <person name="Rohde M."/>
            <person name="Galperin M.Y."/>
            <person name="Jogler C."/>
        </authorList>
    </citation>
    <scope>NUCLEOTIDE SEQUENCE [LARGE SCALE GENOMIC DNA]</scope>
    <source>
        <strain evidence="2 3">V22</strain>
    </source>
</reference>
<dbReference type="Proteomes" id="UP000319976">
    <property type="component" value="Chromosome"/>
</dbReference>
<dbReference type="AlphaFoldDB" id="A0A517TF67"/>
<dbReference type="KEGG" id="chya:V22_42870"/>
<sequence>MNIAAPFTNSPDLTDLSLESTLLEEHNFLNDHRLGSAEPVAAECRDCQQSNICQPVQFSAETTTLLKHPGSRDLSCKRQATSTITRHSLCIENSTRGIPSSQSRSLRNFAPHPYRHQETHPATLTGFHWEPVSLRERSSDLPNRSSHLATPLHFPGESLVSCVGCGPQRTHDEKRNVGQRPPAGGMPHRHP</sequence>
<proteinExistence type="predicted"/>
<protein>
    <submittedName>
        <fullName evidence="2">Uncharacterized protein</fullName>
    </submittedName>
</protein>
<name>A0A517TF67_9PLAN</name>
<evidence type="ECO:0000313" key="2">
    <source>
        <dbReference type="EMBL" id="QDT67015.1"/>
    </source>
</evidence>
<organism evidence="2 3">
    <name type="scientific">Calycomorphotria hydatis</name>
    <dbReference type="NCBI Taxonomy" id="2528027"/>
    <lineage>
        <taxon>Bacteria</taxon>
        <taxon>Pseudomonadati</taxon>
        <taxon>Planctomycetota</taxon>
        <taxon>Planctomycetia</taxon>
        <taxon>Planctomycetales</taxon>
        <taxon>Planctomycetaceae</taxon>
        <taxon>Calycomorphotria</taxon>
    </lineage>
</organism>
<gene>
    <name evidence="2" type="ORF">V22_42870</name>
</gene>